<keyword evidence="2" id="KW-1185">Reference proteome</keyword>
<dbReference type="AlphaFoldDB" id="A0A0I9Y8G3"/>
<gene>
    <name evidence="1" type="ORF">ABH38_13955</name>
</gene>
<accession>A0A0I9Y8G3</accession>
<dbReference type="Proteomes" id="UP000036334">
    <property type="component" value="Unassembled WGS sequence"/>
</dbReference>
<sequence length="86" mass="9598">MRRRREAACRSVPLDCGCEDPWPCRCTDPPLSDHALDGWRDAALRVLFGGHVPLLPIEVRRALWKRGGPDRVLAERLHDACGGEVA</sequence>
<dbReference type="PATRIC" id="fig|29311.18.peg.965"/>
<protein>
    <submittedName>
        <fullName evidence="1">Uncharacterized protein</fullName>
    </submittedName>
</protein>
<evidence type="ECO:0000313" key="1">
    <source>
        <dbReference type="EMBL" id="KLO36027.1"/>
    </source>
</evidence>
<reference evidence="1 2" key="1">
    <citation type="submission" date="2015-05" db="EMBL/GenBank/DDBJ databases">
        <title>Genome sequence of Mycobacterium haemophilum.</title>
        <authorList>
            <person name="Greninger A.L."/>
            <person name="Cunningham G."/>
            <person name="Miller S."/>
        </authorList>
    </citation>
    <scope>NUCLEOTIDE SEQUENCE [LARGE SCALE GENOMIC DNA]</scope>
    <source>
        <strain evidence="2">UC1</strain>
    </source>
</reference>
<dbReference type="EMBL" id="LDPR01000011">
    <property type="protein sequence ID" value="KLO36027.1"/>
    <property type="molecule type" value="Genomic_DNA"/>
</dbReference>
<organism evidence="1 2">
    <name type="scientific">Mycobacterium haemophilum</name>
    <dbReference type="NCBI Taxonomy" id="29311"/>
    <lineage>
        <taxon>Bacteria</taxon>
        <taxon>Bacillati</taxon>
        <taxon>Actinomycetota</taxon>
        <taxon>Actinomycetes</taxon>
        <taxon>Mycobacteriales</taxon>
        <taxon>Mycobacteriaceae</taxon>
        <taxon>Mycobacterium</taxon>
    </lineage>
</organism>
<name>A0A0I9Y8G3_9MYCO</name>
<comment type="caution">
    <text evidence="1">The sequence shown here is derived from an EMBL/GenBank/DDBJ whole genome shotgun (WGS) entry which is preliminary data.</text>
</comment>
<proteinExistence type="predicted"/>
<evidence type="ECO:0000313" key="2">
    <source>
        <dbReference type="Proteomes" id="UP000036334"/>
    </source>
</evidence>